<dbReference type="InterPro" id="IPR036895">
    <property type="entry name" value="Uracil-DNA_glycosylase-like_sf"/>
</dbReference>
<evidence type="ECO:0000313" key="2">
    <source>
        <dbReference type="Proteomes" id="UP001378956"/>
    </source>
</evidence>
<dbReference type="Proteomes" id="UP001378956">
    <property type="component" value="Unassembled WGS sequence"/>
</dbReference>
<evidence type="ECO:0000313" key="1">
    <source>
        <dbReference type="EMBL" id="MEJ2905155.1"/>
    </source>
</evidence>
<reference evidence="1 2" key="1">
    <citation type="submission" date="2024-03" db="EMBL/GenBank/DDBJ databases">
        <title>Sequence of Lycoming College Course Isolates.</title>
        <authorList>
            <person name="Plotts O."/>
            <person name="Newman J."/>
        </authorList>
    </citation>
    <scope>NUCLEOTIDE SEQUENCE [LARGE SCALE GENOMIC DNA]</scope>
    <source>
        <strain evidence="1 2">CJB-3</strain>
    </source>
</reference>
<gene>
    <name evidence="1" type="ORF">WAE58_22105</name>
</gene>
<protein>
    <recommendedName>
        <fullName evidence="3">G/U mismatch-specific uracil-DNA glycosylase</fullName>
    </recommendedName>
</protein>
<dbReference type="EMBL" id="JBBEUB010000010">
    <property type="protein sequence ID" value="MEJ2905155.1"/>
    <property type="molecule type" value="Genomic_DNA"/>
</dbReference>
<name>A0ABU8NUS8_9SPHI</name>
<evidence type="ECO:0008006" key="3">
    <source>
        <dbReference type="Google" id="ProtNLM"/>
    </source>
</evidence>
<accession>A0ABU8NUS8</accession>
<sequence>MTCVHKFFGHSAHLRECKGLLPAWEAKTLIVGTFNPEQSWHPKNTAKYYYGRSRNYLWKILPLFANEGSISHQDVPTQLAFLQRNKIALTDLLISINDADFTIPEHQNRIQTVLDSQIEMFNEFTWNTNHVLEYIKENRIEVVYFTKLGKANQLNVSPNSFEWQIRKIEDLCHELKIPSFRLHTPSGQGLGKGKPKKNKLIRKWFLENGGDHFPFLFQKFSLKQFPFIE</sequence>
<comment type="caution">
    <text evidence="1">The sequence shown here is derived from an EMBL/GenBank/DDBJ whole genome shotgun (WGS) entry which is preliminary data.</text>
</comment>
<proteinExistence type="predicted"/>
<dbReference type="Gene3D" id="3.40.470.10">
    <property type="entry name" value="Uracil-DNA glycosylase-like domain"/>
    <property type="match status" value="1"/>
</dbReference>
<dbReference type="RefSeq" id="WP_337717713.1">
    <property type="nucleotide sequence ID" value="NZ_JBBEUB010000010.1"/>
</dbReference>
<organism evidence="1 2">
    <name type="scientific">Pedobacter panaciterrae</name>
    <dbReference type="NCBI Taxonomy" id="363849"/>
    <lineage>
        <taxon>Bacteria</taxon>
        <taxon>Pseudomonadati</taxon>
        <taxon>Bacteroidota</taxon>
        <taxon>Sphingobacteriia</taxon>
        <taxon>Sphingobacteriales</taxon>
        <taxon>Sphingobacteriaceae</taxon>
        <taxon>Pedobacter</taxon>
    </lineage>
</organism>
<keyword evidence="2" id="KW-1185">Reference proteome</keyword>